<dbReference type="BioCyc" id="TSAC1094508:GLMA-2873-MONOMER"/>
<dbReference type="Pfam" id="PF00271">
    <property type="entry name" value="Helicase_C"/>
    <property type="match status" value="1"/>
</dbReference>
<dbReference type="PANTHER" id="PTHR45766">
    <property type="entry name" value="DNA ANNEALING HELICASE AND ENDONUCLEASE ZRANB3 FAMILY MEMBER"/>
    <property type="match status" value="1"/>
</dbReference>
<dbReference type="InterPro" id="IPR001650">
    <property type="entry name" value="Helicase_C-like"/>
</dbReference>
<dbReference type="RefSeq" id="WP_014759645.1">
    <property type="nucleotide sequence ID" value="NC_017998.1"/>
</dbReference>
<accession>I3WC23</accession>
<dbReference type="InterPro" id="IPR027417">
    <property type="entry name" value="P-loop_NTPase"/>
</dbReference>
<dbReference type="PATRIC" id="fig|1094508.3.peg.2854"/>
<evidence type="ECO:0000313" key="5">
    <source>
        <dbReference type="Proteomes" id="UP000006178"/>
    </source>
</evidence>
<dbReference type="SMART" id="SM00490">
    <property type="entry name" value="HELICc"/>
    <property type="match status" value="1"/>
</dbReference>
<dbReference type="GO" id="GO:0031297">
    <property type="term" value="P:replication fork processing"/>
    <property type="evidence" value="ECO:0007669"/>
    <property type="project" value="TreeGrafter"/>
</dbReference>
<dbReference type="Pfam" id="PF00176">
    <property type="entry name" value="SNF2-rel_dom"/>
    <property type="match status" value="1"/>
</dbReference>
<keyword evidence="1" id="KW-0378">Hydrolase</keyword>
<dbReference type="GO" id="GO:0005524">
    <property type="term" value="F:ATP binding"/>
    <property type="evidence" value="ECO:0007669"/>
    <property type="project" value="InterPro"/>
</dbReference>
<geneLocation type="plasmid" evidence="4 5">
    <name>pMU3262</name>
</geneLocation>
<reference evidence="4 5" key="1">
    <citation type="journal article" date="2014" name="Appl. Environ. Microbiol.">
        <title>Profile of Secreted Hydrolases, Associated Proteins, and SlpA in Thermoanaerobacterium saccharolyticum during the Degradation of Hemicellulose.</title>
        <authorList>
            <person name="Currie D.H."/>
            <person name="Guss A.M."/>
            <person name="Herring C.D."/>
            <person name="Giannone R.J."/>
            <person name="Johnson C.M."/>
            <person name="Lankford P.K."/>
            <person name="Brown S.D."/>
            <person name="Hettich R.L."/>
            <person name="Lynd L.R."/>
        </authorList>
    </citation>
    <scope>NUCLEOTIDE SEQUENCE [LARGE SCALE GENOMIC DNA]</scope>
    <source>
        <strain evidence="5">DSM 8691 / JW/SL-YS485</strain>
    </source>
</reference>
<dbReference type="PROSITE" id="PS51194">
    <property type="entry name" value="HELICASE_CTER"/>
    <property type="match status" value="1"/>
</dbReference>
<keyword evidence="4" id="KW-0614">Plasmid</keyword>
<name>I3WC23_THESW</name>
<evidence type="ECO:0000256" key="1">
    <source>
        <dbReference type="ARBA" id="ARBA00022801"/>
    </source>
</evidence>
<proteinExistence type="predicted"/>
<dbReference type="KEGG" id="tsh:Tsac_2827"/>
<feature type="domain" description="Helicase ATP-binding" evidence="2">
    <location>
        <begin position="100"/>
        <end position="293"/>
    </location>
</feature>
<dbReference type="SUPFAM" id="SSF52540">
    <property type="entry name" value="P-loop containing nucleoside triphosphate hydrolases"/>
    <property type="match status" value="2"/>
</dbReference>
<dbReference type="PANTHER" id="PTHR45766:SF6">
    <property type="entry name" value="SWI_SNF-RELATED MATRIX-ASSOCIATED ACTIN-DEPENDENT REGULATOR OF CHROMATIN SUBFAMILY A-LIKE PROTEIN 1"/>
    <property type="match status" value="1"/>
</dbReference>
<dbReference type="InterPro" id="IPR000330">
    <property type="entry name" value="SNF2_N"/>
</dbReference>
<dbReference type="PROSITE" id="PS51192">
    <property type="entry name" value="HELICASE_ATP_BIND_1"/>
    <property type="match status" value="1"/>
</dbReference>
<dbReference type="GO" id="GO:0006281">
    <property type="term" value="P:DNA repair"/>
    <property type="evidence" value="ECO:0007669"/>
    <property type="project" value="TreeGrafter"/>
</dbReference>
<organism evidence="4 5">
    <name type="scientific">Thermoanaerobacterium saccharolyticum (strain DSM 8691 / JW/SL-YS485)</name>
    <dbReference type="NCBI Taxonomy" id="1094508"/>
    <lineage>
        <taxon>Bacteria</taxon>
        <taxon>Bacillati</taxon>
        <taxon>Bacillota</taxon>
        <taxon>Clostridia</taxon>
        <taxon>Thermoanaerobacterales</taxon>
        <taxon>Thermoanaerobacteraceae</taxon>
        <taxon>Thermoanaerobacterium</taxon>
    </lineage>
</organism>
<feature type="domain" description="Helicase C-terminal" evidence="3">
    <location>
        <begin position="417"/>
        <end position="578"/>
    </location>
</feature>
<evidence type="ECO:0000259" key="2">
    <source>
        <dbReference type="PROSITE" id="PS51192"/>
    </source>
</evidence>
<dbReference type="GO" id="GO:0016787">
    <property type="term" value="F:hydrolase activity"/>
    <property type="evidence" value="ECO:0007669"/>
    <property type="project" value="UniProtKB-KW"/>
</dbReference>
<dbReference type="Gene3D" id="3.40.50.300">
    <property type="entry name" value="P-loop containing nucleotide triphosphate hydrolases"/>
    <property type="match status" value="1"/>
</dbReference>
<protein>
    <submittedName>
        <fullName evidence="4">SNF2-related protein</fullName>
    </submittedName>
</protein>
<keyword evidence="5" id="KW-1185">Reference proteome</keyword>
<dbReference type="EMBL" id="CP003185">
    <property type="protein sequence ID" value="AFK94374.1"/>
    <property type="molecule type" value="Genomic_DNA"/>
</dbReference>
<dbReference type="InterPro" id="IPR038718">
    <property type="entry name" value="SNF2-like_sf"/>
</dbReference>
<dbReference type="AlphaFoldDB" id="I3WC23"/>
<dbReference type="Gene3D" id="3.40.50.10810">
    <property type="entry name" value="Tandem AAA-ATPase domain"/>
    <property type="match status" value="1"/>
</dbReference>
<evidence type="ECO:0000313" key="4">
    <source>
        <dbReference type="EMBL" id="AFK94374.1"/>
    </source>
</evidence>
<evidence type="ECO:0000259" key="3">
    <source>
        <dbReference type="PROSITE" id="PS51194"/>
    </source>
</evidence>
<gene>
    <name evidence="4" type="ordered locus">Tsac_2827</name>
</gene>
<sequence>MYSNYIDVEDDKILIYSKKEYEIKCKNIPAYKINKEKHCFEYPLTSALEIGKEFEHFRWDDKFINLFLSEKDKYEKVINLKNNINELSDKFLMKHQILVREIAKIYDKYAFFLDTGTGKTIAALSIVKDNPELKWLIITPKSIIKTSWLDDLEKFYPEFKLLPILSKAEMTKKMLNNFAKKWDIRVDDLYTKADGFITNPETFRNNIEFFKDCKGLIFDESSLLKNNDSEITKKIIAYSKGYIEKIVKDEKGKWKKEVIKISDGLKKIYILSGTPAPNNYMEFWGQMALIDEALLGDNFYAFRNKYFYSFGYGNYQWDYKRGAKQAIMERVERKSLFITKEECLDLPEKSYIIREVTMPAKAMEYYRKMEEEKFIELGDGTSVKAPNVLSSLMKLRQITSGFIIDNENELNMIHKAKLNELMDALSEIENKQVIIWIQFKNEVENIKKALEERGKTVVTAYSGTKDINDSIEKFKTGKAQYIIAHPKTLKFGVTFTNCTYAVYYSLSYSLEDYQQSHDRIYRKGQTKPCTFIFLLAPNTIDYVCYSVVHEKKDISREIIRYSKQIGKERTKGTKKQVIVKEKVKKTLVEEYYNDIMSTKIDRSYF</sequence>
<dbReference type="Proteomes" id="UP000006178">
    <property type="component" value="Plasmid pMU3262"/>
</dbReference>
<dbReference type="InterPro" id="IPR014001">
    <property type="entry name" value="Helicase_ATP-bd"/>
</dbReference>